<dbReference type="EC" id="2.3.2.27" evidence="3"/>
<dbReference type="GO" id="GO:0008270">
    <property type="term" value="F:zinc ion binding"/>
    <property type="evidence" value="ECO:0007669"/>
    <property type="project" value="UniProtKB-KW"/>
</dbReference>
<evidence type="ECO:0000256" key="3">
    <source>
        <dbReference type="ARBA" id="ARBA00012483"/>
    </source>
</evidence>
<dbReference type="OrthoDB" id="1079733at2759"/>
<dbReference type="Pfam" id="PF13639">
    <property type="entry name" value="zf-RING_2"/>
    <property type="match status" value="1"/>
</dbReference>
<evidence type="ECO:0000259" key="10">
    <source>
        <dbReference type="PROSITE" id="PS50089"/>
    </source>
</evidence>
<dbReference type="Gene3D" id="3.30.40.10">
    <property type="entry name" value="Zinc/RING finger domain, C3HC4 (zinc finger)"/>
    <property type="match status" value="1"/>
</dbReference>
<evidence type="ECO:0000256" key="4">
    <source>
        <dbReference type="ARBA" id="ARBA00022723"/>
    </source>
</evidence>
<keyword evidence="6" id="KW-0833">Ubl conjugation pathway</keyword>
<comment type="caution">
    <text evidence="11">The sequence shown here is derived from an EMBL/GenBank/DDBJ whole genome shotgun (WGS) entry which is preliminary data.</text>
</comment>
<dbReference type="GO" id="GO:0061630">
    <property type="term" value="F:ubiquitin protein ligase activity"/>
    <property type="evidence" value="ECO:0007669"/>
    <property type="project" value="UniProtKB-EC"/>
</dbReference>
<reference evidence="11" key="1">
    <citation type="submission" date="2020-01" db="EMBL/GenBank/DDBJ databases">
        <authorList>
            <person name="Mishra B."/>
        </authorList>
    </citation>
    <scope>NUCLEOTIDE SEQUENCE [LARGE SCALE GENOMIC DNA]</scope>
</reference>
<dbReference type="InterPro" id="IPR001841">
    <property type="entry name" value="Znf_RING"/>
</dbReference>
<evidence type="ECO:0000313" key="11">
    <source>
        <dbReference type="EMBL" id="CAA7028060.1"/>
    </source>
</evidence>
<sequence length="213" mass="24549">MSIRTSDIVEVMITTVANLPRNLESTNTVKIYLHDVFREVVEDVRETVIHLRSSHIHLKPRGGFTSPHLYELLRYRSVPESRHLGQTIAHKINQRLANDNSLREPVFVTVNVNFIKEERWISLSPSTLHVSPPSKGASREVLQRLVKEQRVEPKDLDGKSETQCSICIVAFCKSRECIIELPECKHLFHEDCLFEWLARQNSCPLCRSVPNPF</sequence>
<evidence type="ECO:0000256" key="2">
    <source>
        <dbReference type="ARBA" id="ARBA00004906"/>
    </source>
</evidence>
<evidence type="ECO:0000256" key="5">
    <source>
        <dbReference type="ARBA" id="ARBA00022771"/>
    </source>
</evidence>
<dbReference type="PANTHER" id="PTHR14155">
    <property type="entry name" value="RING FINGER DOMAIN-CONTAINING"/>
    <property type="match status" value="1"/>
</dbReference>
<evidence type="ECO:0000313" key="12">
    <source>
        <dbReference type="Proteomes" id="UP000467841"/>
    </source>
</evidence>
<gene>
    <name evidence="11" type="ORF">MERR_LOCUS15295</name>
</gene>
<dbReference type="PROSITE" id="PS50089">
    <property type="entry name" value="ZF_RING_2"/>
    <property type="match status" value="1"/>
</dbReference>
<protein>
    <recommendedName>
        <fullName evidence="3">RING-type E3 ubiquitin transferase</fullName>
        <ecNumber evidence="3">2.3.2.27</ecNumber>
    </recommendedName>
</protein>
<keyword evidence="12" id="KW-1185">Reference proteome</keyword>
<evidence type="ECO:0000256" key="7">
    <source>
        <dbReference type="ARBA" id="ARBA00022833"/>
    </source>
</evidence>
<dbReference type="AlphaFoldDB" id="A0A6D2ISJ2"/>
<name>A0A6D2ISJ2_9BRAS</name>
<dbReference type="EMBL" id="CACVBM020001063">
    <property type="protein sequence ID" value="CAA7028060.1"/>
    <property type="molecule type" value="Genomic_DNA"/>
</dbReference>
<dbReference type="InterPro" id="IPR013083">
    <property type="entry name" value="Znf_RING/FYVE/PHD"/>
</dbReference>
<evidence type="ECO:0000256" key="6">
    <source>
        <dbReference type="ARBA" id="ARBA00022786"/>
    </source>
</evidence>
<comment type="catalytic activity">
    <reaction evidence="1">
        <text>S-ubiquitinyl-[E2 ubiquitin-conjugating enzyme]-L-cysteine + [acceptor protein]-L-lysine = [E2 ubiquitin-conjugating enzyme]-L-cysteine + N(6)-ubiquitinyl-[acceptor protein]-L-lysine.</text>
        <dbReference type="EC" id="2.3.2.27"/>
    </reaction>
</comment>
<dbReference type="InterPro" id="IPR053238">
    <property type="entry name" value="RING-H2_zinc_finger"/>
</dbReference>
<dbReference type="SUPFAM" id="SSF57850">
    <property type="entry name" value="RING/U-box"/>
    <property type="match status" value="1"/>
</dbReference>
<feature type="domain" description="RING-type" evidence="10">
    <location>
        <begin position="164"/>
        <end position="207"/>
    </location>
</feature>
<organism evidence="11 12">
    <name type="scientific">Microthlaspi erraticum</name>
    <dbReference type="NCBI Taxonomy" id="1685480"/>
    <lineage>
        <taxon>Eukaryota</taxon>
        <taxon>Viridiplantae</taxon>
        <taxon>Streptophyta</taxon>
        <taxon>Embryophyta</taxon>
        <taxon>Tracheophyta</taxon>
        <taxon>Spermatophyta</taxon>
        <taxon>Magnoliopsida</taxon>
        <taxon>eudicotyledons</taxon>
        <taxon>Gunneridae</taxon>
        <taxon>Pentapetalae</taxon>
        <taxon>rosids</taxon>
        <taxon>malvids</taxon>
        <taxon>Brassicales</taxon>
        <taxon>Brassicaceae</taxon>
        <taxon>Coluteocarpeae</taxon>
        <taxon>Microthlaspi</taxon>
    </lineage>
</organism>
<keyword evidence="5 9" id="KW-0863">Zinc-finger</keyword>
<evidence type="ECO:0000256" key="8">
    <source>
        <dbReference type="ARBA" id="ARBA00024209"/>
    </source>
</evidence>
<proteinExistence type="inferred from homology"/>
<dbReference type="PANTHER" id="PTHR14155:SF627">
    <property type="entry name" value="OS06G0192800 PROTEIN"/>
    <property type="match status" value="1"/>
</dbReference>
<comment type="pathway">
    <text evidence="2">Protein modification; protein ubiquitination.</text>
</comment>
<keyword evidence="7" id="KW-0862">Zinc</keyword>
<accession>A0A6D2ISJ2</accession>
<comment type="similarity">
    <text evidence="8">Belongs to the RING-type zinc finger family. ATL subfamily.</text>
</comment>
<evidence type="ECO:0000256" key="1">
    <source>
        <dbReference type="ARBA" id="ARBA00000900"/>
    </source>
</evidence>
<dbReference type="Proteomes" id="UP000467841">
    <property type="component" value="Unassembled WGS sequence"/>
</dbReference>
<evidence type="ECO:0000256" key="9">
    <source>
        <dbReference type="PROSITE-ProRule" id="PRU00175"/>
    </source>
</evidence>
<keyword evidence="4" id="KW-0479">Metal-binding</keyword>